<evidence type="ECO:0000313" key="2">
    <source>
        <dbReference type="Proteomes" id="UP000824056"/>
    </source>
</evidence>
<sequence length="268" mass="31183">MEKRKTLQELTIKDNFMFGVVMADEEVCGKFLEMVLGITITHIEVCREKSLVYHPEYKGVRLDVYARGKDNTHYNIEMQAVCKTELGKRSRYYHSQMDMELLSAGRVYEELPQGYVIFVCDFDPFGYKKYQYTFAQQCREEPGIRGMDGSHTIFLSTKGENAGEVTKELEAFLKYVKANLNESQEKVEDDFVTLLQERVGKIKRDREMEERFMLLEEMLKDERSQGKKEARQEMVMALLRAGVDVKVIQQASGVSEEELEELQRDMGI</sequence>
<dbReference type="InterPro" id="IPR010106">
    <property type="entry name" value="RpnA"/>
</dbReference>
<accession>A0A9D2FU19</accession>
<protein>
    <submittedName>
        <fullName evidence="1">Rpn family recombination-promoting nuclease/putative transposase</fullName>
    </submittedName>
</protein>
<proteinExistence type="predicted"/>
<reference evidence="1" key="1">
    <citation type="journal article" date="2021" name="PeerJ">
        <title>Extensive microbial diversity within the chicken gut microbiome revealed by metagenomics and culture.</title>
        <authorList>
            <person name="Gilroy R."/>
            <person name="Ravi A."/>
            <person name="Getino M."/>
            <person name="Pursley I."/>
            <person name="Horton D.L."/>
            <person name="Alikhan N.F."/>
            <person name="Baker D."/>
            <person name="Gharbi K."/>
            <person name="Hall N."/>
            <person name="Watson M."/>
            <person name="Adriaenssens E.M."/>
            <person name="Foster-Nyarko E."/>
            <person name="Jarju S."/>
            <person name="Secka A."/>
            <person name="Antonio M."/>
            <person name="Oren A."/>
            <person name="Chaudhuri R.R."/>
            <person name="La Ragione R."/>
            <person name="Hildebrand F."/>
            <person name="Pallen M.J."/>
        </authorList>
    </citation>
    <scope>NUCLEOTIDE SEQUENCE</scope>
    <source>
        <strain evidence="1">1068</strain>
    </source>
</reference>
<dbReference type="Proteomes" id="UP000824056">
    <property type="component" value="Unassembled WGS sequence"/>
</dbReference>
<dbReference type="NCBIfam" id="TIGR01784">
    <property type="entry name" value="T_den_put_tspse"/>
    <property type="match status" value="1"/>
</dbReference>
<comment type="caution">
    <text evidence="1">The sequence shown here is derived from an EMBL/GenBank/DDBJ whole genome shotgun (WGS) entry which is preliminary data.</text>
</comment>
<evidence type="ECO:0000313" key="1">
    <source>
        <dbReference type="EMBL" id="HIZ66676.1"/>
    </source>
</evidence>
<reference evidence="1" key="2">
    <citation type="submission" date="2021-04" db="EMBL/GenBank/DDBJ databases">
        <authorList>
            <person name="Gilroy R."/>
        </authorList>
    </citation>
    <scope>NUCLEOTIDE SEQUENCE</scope>
    <source>
        <strain evidence="1">1068</strain>
    </source>
</reference>
<name>A0A9D2FU19_9FIRM</name>
<dbReference type="EMBL" id="DXBG01000291">
    <property type="protein sequence ID" value="HIZ66676.1"/>
    <property type="molecule type" value="Genomic_DNA"/>
</dbReference>
<dbReference type="AlphaFoldDB" id="A0A9D2FU19"/>
<dbReference type="Pfam" id="PF12784">
    <property type="entry name" value="PDDEXK_2"/>
    <property type="match status" value="1"/>
</dbReference>
<gene>
    <name evidence="1" type="ORF">H9809_12405</name>
</gene>
<organism evidence="1 2">
    <name type="scientific">Candidatus Blautia pullicola</name>
    <dbReference type="NCBI Taxonomy" id="2838498"/>
    <lineage>
        <taxon>Bacteria</taxon>
        <taxon>Bacillati</taxon>
        <taxon>Bacillota</taxon>
        <taxon>Clostridia</taxon>
        <taxon>Lachnospirales</taxon>
        <taxon>Lachnospiraceae</taxon>
        <taxon>Blautia</taxon>
    </lineage>
</organism>